<gene>
    <name evidence="2" type="ORF">KCH_72000</name>
</gene>
<dbReference type="EMBL" id="JNBY01000155">
    <property type="protein sequence ID" value="KDN81106.1"/>
    <property type="molecule type" value="Genomic_DNA"/>
</dbReference>
<keyword evidence="3" id="KW-1185">Reference proteome</keyword>
<sequence length="95" mass="9785">MRRMVAAGILAVLVGTGVGLYPDPYDNDGHSTLYCGSGFGGPGYSAEFNPDCRVRRNGLLLAACLLITSGTAAVVAAPLRSLLRRSGSSDGDEPV</sequence>
<reference evidence="2 3" key="1">
    <citation type="submission" date="2014-05" db="EMBL/GenBank/DDBJ databases">
        <title>Draft Genome Sequence of Kitasatospora cheerisanensis KCTC 2395.</title>
        <authorList>
            <person name="Nam D.H."/>
        </authorList>
    </citation>
    <scope>NUCLEOTIDE SEQUENCE [LARGE SCALE GENOMIC DNA]</scope>
    <source>
        <strain evidence="2 3">KCTC 2395</strain>
    </source>
</reference>
<dbReference type="PATRIC" id="fig|1348663.4.peg.6960"/>
<accession>A0A066YSP8</accession>
<evidence type="ECO:0000313" key="3">
    <source>
        <dbReference type="Proteomes" id="UP000027178"/>
    </source>
</evidence>
<protein>
    <submittedName>
        <fullName evidence="2">Uncharacterized protein</fullName>
    </submittedName>
</protein>
<dbReference type="Proteomes" id="UP000027178">
    <property type="component" value="Unassembled WGS sequence"/>
</dbReference>
<dbReference type="AlphaFoldDB" id="A0A066YSP8"/>
<comment type="caution">
    <text evidence="2">The sequence shown here is derived from an EMBL/GenBank/DDBJ whole genome shotgun (WGS) entry which is preliminary data.</text>
</comment>
<evidence type="ECO:0000256" key="1">
    <source>
        <dbReference type="SAM" id="Phobius"/>
    </source>
</evidence>
<proteinExistence type="predicted"/>
<keyword evidence="1" id="KW-0812">Transmembrane</keyword>
<name>A0A066YSP8_9ACTN</name>
<evidence type="ECO:0000313" key="2">
    <source>
        <dbReference type="EMBL" id="KDN81106.1"/>
    </source>
</evidence>
<keyword evidence="1" id="KW-0472">Membrane</keyword>
<dbReference type="RefSeq" id="WP_157032308.1">
    <property type="nucleotide sequence ID" value="NZ_KK853997.1"/>
</dbReference>
<keyword evidence="1" id="KW-1133">Transmembrane helix</keyword>
<dbReference type="OrthoDB" id="10003283at2"/>
<feature type="transmembrane region" description="Helical" evidence="1">
    <location>
        <begin position="59"/>
        <end position="79"/>
    </location>
</feature>
<dbReference type="HOGENOM" id="CLU_2369117_0_0_11"/>
<organism evidence="2 3">
    <name type="scientific">Kitasatospora cheerisanensis KCTC 2395</name>
    <dbReference type="NCBI Taxonomy" id="1348663"/>
    <lineage>
        <taxon>Bacteria</taxon>
        <taxon>Bacillati</taxon>
        <taxon>Actinomycetota</taxon>
        <taxon>Actinomycetes</taxon>
        <taxon>Kitasatosporales</taxon>
        <taxon>Streptomycetaceae</taxon>
        <taxon>Kitasatospora</taxon>
    </lineage>
</organism>